<evidence type="ECO:0000313" key="2">
    <source>
        <dbReference type="EMBL" id="CUN38507.1"/>
    </source>
</evidence>
<evidence type="ECO:0000313" key="46">
    <source>
        <dbReference type="Proteomes" id="UP000284835"/>
    </source>
</evidence>
<evidence type="ECO:0000313" key="52">
    <source>
        <dbReference type="Proteomes" id="UP000286341"/>
    </source>
</evidence>
<dbReference type="Proteomes" id="UP000285865">
    <property type="component" value="Unassembled WGS sequence"/>
</dbReference>
<reference evidence="4" key="11">
    <citation type="submission" date="2021-10" db="EMBL/GenBank/DDBJ databases">
        <title>Collection of gut derived symbiotic bacterial strains cultured from healthy donors.</title>
        <authorList>
            <person name="Lin H."/>
            <person name="Littmann E."/>
            <person name="Kohout C."/>
            <person name="Pamer E.G."/>
        </authorList>
    </citation>
    <scope>NUCLEOTIDE SEQUENCE</scope>
    <source>
        <strain evidence="5">DFI.7.28A</strain>
        <strain evidence="4">DFI.9.42</strain>
    </source>
</reference>
<evidence type="ECO:0000313" key="38">
    <source>
        <dbReference type="Proteomes" id="UP000261052"/>
    </source>
</evidence>
<dbReference type="EMBL" id="JAQLYE010000007">
    <property type="protein sequence ID" value="MDB8017478.1"/>
    <property type="molecule type" value="Genomic_DNA"/>
</dbReference>
<dbReference type="Proteomes" id="UP000286581">
    <property type="component" value="Unassembled WGS sequence"/>
</dbReference>
<organism evidence="1 32">
    <name type="scientific">Agathobacter rectalis</name>
    <dbReference type="NCBI Taxonomy" id="39491"/>
    <lineage>
        <taxon>Bacteria</taxon>
        <taxon>Bacillati</taxon>
        <taxon>Bacillota</taxon>
        <taxon>Clostridia</taxon>
        <taxon>Lachnospirales</taxon>
        <taxon>Lachnospiraceae</taxon>
        <taxon>Agathobacter</taxon>
    </lineage>
</organism>
<evidence type="ECO:0000313" key="27">
    <source>
        <dbReference type="EMBL" id="RHL07976.1"/>
    </source>
</evidence>
<evidence type="ECO:0000313" key="12">
    <source>
        <dbReference type="EMBL" id="RGK42545.1"/>
    </source>
</evidence>
<evidence type="ECO:0000313" key="11">
    <source>
        <dbReference type="EMBL" id="PWE84872.1"/>
    </source>
</evidence>
<dbReference type="Proteomes" id="UP001197847">
    <property type="component" value="Unassembled WGS sequence"/>
</dbReference>
<dbReference type="Proteomes" id="UP001212823">
    <property type="component" value="Unassembled WGS sequence"/>
</dbReference>
<reference evidence="54 55" key="6">
    <citation type="submission" date="2019-08" db="EMBL/GenBank/DDBJ databases">
        <authorList>
            <person name="Duncan S."/>
            <person name="Walker A."/>
        </authorList>
    </citation>
    <scope>NUCLEOTIDE SEQUENCE [LARGE SCALE GENOMIC DNA]</scope>
    <source>
        <strain evidence="30 54">L2-21</strain>
        <strain evidence="31 55">T3WBe13</strain>
    </source>
</reference>
<dbReference type="Proteomes" id="UP000095384">
    <property type="component" value="Unassembled WGS sequence"/>
</dbReference>
<reference evidence="10" key="8">
    <citation type="journal article" date="2020" name="Cell Host Microbe">
        <title>Functional and Genomic Variation between Human-Derived Isolates of Lachnospiraceae Reveals Inter- and Intra-Species Diversity.</title>
        <authorList>
            <person name="Sorbara M.T."/>
            <person name="Littmann E.R."/>
            <person name="Fontana E."/>
            <person name="Moody T.U."/>
            <person name="Kohout C.E."/>
            <person name="Gjonbalaj M."/>
            <person name="Eaton V."/>
            <person name="Seok R."/>
            <person name="Leiner I.M."/>
            <person name="Pamer E.G."/>
        </authorList>
    </citation>
    <scope>NUCLEOTIDE SEQUENCE</scope>
    <source>
        <strain evidence="10">MSK.16.45</strain>
    </source>
</reference>
<dbReference type="EMBL" id="QRON01000001">
    <property type="protein sequence ID" value="RHL31155.1"/>
    <property type="molecule type" value="Genomic_DNA"/>
</dbReference>
<evidence type="ECO:0000313" key="34">
    <source>
        <dbReference type="Proteomes" id="UP000095602"/>
    </source>
</evidence>
<evidence type="ECO:0000313" key="15">
    <source>
        <dbReference type="EMBL" id="RGR56960.1"/>
    </source>
</evidence>
<evidence type="ECO:0000313" key="55">
    <source>
        <dbReference type="Proteomes" id="UP000324327"/>
    </source>
</evidence>
<dbReference type="Proteomes" id="UP000284296">
    <property type="component" value="Unassembled WGS sequence"/>
</dbReference>
<dbReference type="Proteomes" id="UP000260758">
    <property type="component" value="Unassembled WGS sequence"/>
</dbReference>
<accession>A0A0M6WJH5</accession>
<dbReference type="GeneID" id="86988690"/>
<evidence type="ECO:0000313" key="37">
    <source>
        <dbReference type="Proteomes" id="UP000260758"/>
    </source>
</evidence>
<dbReference type="EMBL" id="QSDV01000001">
    <property type="protein sequence ID" value="RGZ20194.1"/>
    <property type="molecule type" value="Genomic_DNA"/>
</dbReference>
<dbReference type="Proteomes" id="UP000285209">
    <property type="component" value="Unassembled WGS sequence"/>
</dbReference>
<dbReference type="Proteomes" id="UP000260717">
    <property type="component" value="Unassembled WGS sequence"/>
</dbReference>
<dbReference type="Proteomes" id="UP000284835">
    <property type="component" value="Unassembled WGS sequence"/>
</dbReference>
<dbReference type="Proteomes" id="UP000285290">
    <property type="component" value="Unassembled WGS sequence"/>
</dbReference>
<dbReference type="EMBL" id="QRUJ01000001">
    <property type="protein sequence ID" value="RGR56960.1"/>
    <property type="molecule type" value="Genomic_DNA"/>
</dbReference>
<dbReference type="EMBL" id="CYYW01000001">
    <property type="protein sequence ID" value="CUN38507.1"/>
    <property type="molecule type" value="Genomic_DNA"/>
</dbReference>
<evidence type="ECO:0000313" key="41">
    <source>
        <dbReference type="Proteomes" id="UP000283297"/>
    </source>
</evidence>
<dbReference type="EMBL" id="QSAE01000002">
    <property type="protein sequence ID" value="RGW41507.1"/>
    <property type="molecule type" value="Genomic_DNA"/>
</dbReference>
<evidence type="ECO:0000313" key="14">
    <source>
        <dbReference type="EMBL" id="RGM72262.1"/>
    </source>
</evidence>
<evidence type="ECO:0000313" key="45">
    <source>
        <dbReference type="Proteomes" id="UP000284296"/>
    </source>
</evidence>
<sequence>MQKIKFTDPQTNDVVEFAVEEETTLNGTRYLLVSEGEESGDCEAYILKEVSTKDEEVLYQMVEDDVEFSAIAKVFSELTDDDTALEY</sequence>
<dbReference type="EMBL" id="QSJS01000002">
    <property type="protein sequence ID" value="RHD97454.1"/>
    <property type="molecule type" value="Genomic_DNA"/>
</dbReference>
<dbReference type="Proteomes" id="UP000286181">
    <property type="component" value="Unassembled WGS sequence"/>
</dbReference>
<dbReference type="Proteomes" id="UP001193756">
    <property type="component" value="Unassembled WGS sequence"/>
</dbReference>
<dbReference type="EMBL" id="JAJFBX010000001">
    <property type="protein sequence ID" value="MCC2745797.1"/>
    <property type="molecule type" value="Genomic_DNA"/>
</dbReference>
<evidence type="ECO:0000313" key="19">
    <source>
        <dbReference type="EMBL" id="RGW88900.1"/>
    </source>
</evidence>
<evidence type="ECO:0000313" key="25">
    <source>
        <dbReference type="EMBL" id="RHE31008.1"/>
    </source>
</evidence>
<evidence type="ECO:0000313" key="32">
    <source>
        <dbReference type="Proteomes" id="UP000049472"/>
    </source>
</evidence>
<dbReference type="EMBL" id="QRXR01000011">
    <property type="protein sequence ID" value="RGU24966.1"/>
    <property type="molecule type" value="Genomic_DNA"/>
</dbReference>
<dbReference type="RefSeq" id="WP_012742735.1">
    <property type="nucleotide sequence ID" value="NZ_AP031452.1"/>
</dbReference>
<evidence type="ECO:0000313" key="31">
    <source>
        <dbReference type="EMBL" id="TYL61687.1"/>
    </source>
</evidence>
<evidence type="ECO:0000313" key="44">
    <source>
        <dbReference type="Proteomes" id="UP000283765"/>
    </source>
</evidence>
<reference evidence="32" key="3">
    <citation type="submission" date="2015-05" db="EMBL/GenBank/DDBJ databases">
        <authorList>
            <consortium name="Pathogen Informatics"/>
        </authorList>
    </citation>
    <scope>NUCLEOTIDE SEQUENCE [LARGE SCALE GENOMIC DNA]</scope>
    <source>
        <strain evidence="2 33">2789STDY5608860</strain>
        <strain evidence="3 34">2789STDY5834884</strain>
        <strain evidence="32">T1-815</strain>
    </source>
</reference>
<evidence type="ECO:0000313" key="5">
    <source>
        <dbReference type="EMBL" id="MCB6959591.1"/>
    </source>
</evidence>
<dbReference type="EMBL" id="QRPB01000002">
    <property type="protein sequence ID" value="RHL82774.1"/>
    <property type="molecule type" value="Genomic_DNA"/>
</dbReference>
<dbReference type="EMBL" id="JAJCJQ010000001">
    <property type="protein sequence ID" value="MCB6959591.1"/>
    <property type="molecule type" value="Genomic_DNA"/>
</dbReference>
<reference evidence="54 55" key="7">
    <citation type="submission" date="2019-09" db="EMBL/GenBank/DDBJ databases">
        <title>Strain-level analysis of Eubacterium rectale using genomes from metagenomes.</title>
        <authorList>
            <person name="Karcher N."/>
            <person name="Segata N."/>
        </authorList>
    </citation>
    <scope>NUCLEOTIDE SEQUENCE [LARGE SCALE GENOMIC DNA]</scope>
    <source>
        <strain evidence="30 54">L2-21</strain>
        <strain evidence="31 55">T3WBe13</strain>
    </source>
</reference>
<evidence type="ECO:0000313" key="9">
    <source>
        <dbReference type="EMBL" id="MSD25702.1"/>
    </source>
</evidence>
<evidence type="ECO:0000313" key="54">
    <source>
        <dbReference type="Proteomes" id="UP000324325"/>
    </source>
</evidence>
<name>A0A0M6WJH5_9FIRM</name>
<dbReference type="Proteomes" id="UP000286341">
    <property type="component" value="Unassembled WGS sequence"/>
</dbReference>
<dbReference type="Proteomes" id="UP000266698">
    <property type="component" value="Unassembled WGS sequence"/>
</dbReference>
<dbReference type="Proteomes" id="UP000465607">
    <property type="component" value="Unassembled WGS sequence"/>
</dbReference>
<dbReference type="EMBL" id="QSTI01000014">
    <property type="protein sequence ID" value="RGM48675.1"/>
    <property type="molecule type" value="Genomic_DNA"/>
</dbReference>
<evidence type="ECO:0000313" key="22">
    <source>
        <dbReference type="EMBL" id="RHA16616.1"/>
    </source>
</evidence>
<dbReference type="EMBL" id="CZAJ01000014">
    <property type="protein sequence ID" value="CUP04902.1"/>
    <property type="molecule type" value="Genomic_DNA"/>
</dbReference>
<evidence type="ECO:0000313" key="20">
    <source>
        <dbReference type="EMBL" id="RGZ20194.1"/>
    </source>
</evidence>
<dbReference type="EMBL" id="QRXG01000002">
    <property type="protein sequence ID" value="RGT84063.1"/>
    <property type="molecule type" value="Genomic_DNA"/>
</dbReference>
<dbReference type="Proteomes" id="UP001197684">
    <property type="component" value="Unassembled WGS sequence"/>
</dbReference>
<dbReference type="EMBL" id="WKQV01000001">
    <property type="protein sequence ID" value="MSD25702.1"/>
    <property type="molecule type" value="Genomic_DNA"/>
</dbReference>
<evidence type="ECO:0000313" key="8">
    <source>
        <dbReference type="EMBL" id="MSC58767.1"/>
    </source>
</evidence>
<evidence type="ECO:0000313" key="16">
    <source>
        <dbReference type="EMBL" id="RGT84063.1"/>
    </source>
</evidence>
<dbReference type="EMBL" id="QROF01000001">
    <property type="protein sequence ID" value="RHL07976.1"/>
    <property type="molecule type" value="Genomic_DNA"/>
</dbReference>
<reference evidence="10" key="9">
    <citation type="submission" date="2020-02" db="EMBL/GenBank/DDBJ databases">
        <authorList>
            <person name="Littmann E."/>
            <person name="Sorbara M."/>
        </authorList>
    </citation>
    <scope>NUCLEOTIDE SEQUENCE</scope>
    <source>
        <strain evidence="10">MSK.16.45</strain>
    </source>
</reference>
<dbReference type="EMBL" id="VSTF01000001">
    <property type="protein sequence ID" value="TYL61687.1"/>
    <property type="molecule type" value="Genomic_DNA"/>
</dbReference>
<protein>
    <submittedName>
        <fullName evidence="4">DUF1292 domain-containing protein</fullName>
    </submittedName>
    <submittedName>
        <fullName evidence="2">Protein of uncharacterized function (DUF1292)</fullName>
    </submittedName>
</protein>
<evidence type="ECO:0000313" key="6">
    <source>
        <dbReference type="EMBL" id="MCC2745797.1"/>
    </source>
</evidence>
<evidence type="ECO:0000313" key="51">
    <source>
        <dbReference type="Proteomes" id="UP000286181"/>
    </source>
</evidence>
<dbReference type="AlphaFoldDB" id="A0A0M6WJH5"/>
<dbReference type="Proteomes" id="UP000283431">
    <property type="component" value="Unassembled WGS sequence"/>
</dbReference>
<dbReference type="Proteomes" id="UP000324327">
    <property type="component" value="Unassembled WGS sequence"/>
</dbReference>
<evidence type="ECO:0000313" key="13">
    <source>
        <dbReference type="EMBL" id="RGM48675.1"/>
    </source>
</evidence>
<evidence type="ECO:0000313" key="7">
    <source>
        <dbReference type="EMBL" id="MDB8017478.1"/>
    </source>
</evidence>
<dbReference type="InterPro" id="IPR009711">
    <property type="entry name" value="UPF0473"/>
</dbReference>
<dbReference type="Proteomes" id="UP000479563">
    <property type="component" value="Unassembled WGS sequence"/>
</dbReference>
<evidence type="ECO:0000313" key="56">
    <source>
        <dbReference type="Proteomes" id="UP000465607"/>
    </source>
</evidence>
<evidence type="ECO:0000313" key="3">
    <source>
        <dbReference type="EMBL" id="CUP04902.1"/>
    </source>
</evidence>
<evidence type="ECO:0000313" key="57">
    <source>
        <dbReference type="Proteomes" id="UP000479563"/>
    </source>
</evidence>
<dbReference type="Proteomes" id="UP000283683">
    <property type="component" value="Unassembled WGS sequence"/>
</dbReference>
<reference evidence="1" key="2">
    <citation type="submission" date="2015-05" db="EMBL/GenBank/DDBJ databases">
        <authorList>
            <person name="Wang D.B."/>
            <person name="Wang M."/>
        </authorList>
    </citation>
    <scope>NUCLEOTIDE SEQUENCE [LARGE SCALE GENOMIC DNA]</scope>
    <source>
        <strain evidence="1">T1-815</strain>
    </source>
</reference>
<evidence type="ECO:0000313" key="43">
    <source>
        <dbReference type="Proteomes" id="UP000283683"/>
    </source>
</evidence>
<evidence type="ECO:0000313" key="39">
    <source>
        <dbReference type="Proteomes" id="UP000266066"/>
    </source>
</evidence>
<reference evidence="36 37" key="4">
    <citation type="submission" date="2018-08" db="EMBL/GenBank/DDBJ databases">
        <title>A genome reference for cultivated species of the human gut microbiota.</title>
        <authorList>
            <person name="Zou Y."/>
            <person name="Xue W."/>
            <person name="Luo G."/>
        </authorList>
    </citation>
    <scope>NUCLEOTIDE SEQUENCE [LARGE SCALE GENOMIC DNA]</scope>
    <source>
        <strain evidence="19 43">AF06-19</strain>
        <strain evidence="18 53">AF12-8</strain>
        <strain evidence="17 44">AF17-27</strain>
        <strain evidence="16 45">AF18-16LB</strain>
        <strain evidence="15 39">AF25-15</strain>
        <strain evidence="29 40">AF36-2BH</strain>
        <strain evidence="28 41">AF38-24</strain>
        <strain evidence="27 51">AF39-14AC</strain>
        <strain evidence="26 49">AM16-11</strain>
        <strain evidence="25 48">AM29-10</strain>
        <strain evidence="24 46">AM30-13AC</strain>
        <strain evidence="23 50">AM36-3AA</strain>
        <strain evidence="22 52">AM44-1AT</strain>
        <strain evidence="21 42">AM48-7</strain>
        <strain evidence="20 47">AM54-25XD</strain>
        <strain evidence="14 37">OM07-13</strain>
        <strain evidence="13 36">OM08-12AT</strain>
        <strain evidence="12 38">TF11-15AC</strain>
    </source>
</reference>
<dbReference type="Proteomes" id="UP000245905">
    <property type="component" value="Unassembled WGS sequence"/>
</dbReference>
<dbReference type="Proteomes" id="UP000324325">
    <property type="component" value="Unassembled WGS sequence"/>
</dbReference>
<reference evidence="6" key="10">
    <citation type="submission" date="2021-10" db="EMBL/GenBank/DDBJ databases">
        <title>Collection of gut derived symbiotic bacterial strains cultured from healthy donors.</title>
        <authorList>
            <person name="Lin H."/>
            <person name="Littmann E."/>
            <person name="Claire K."/>
            <person name="Pamer E."/>
        </authorList>
    </citation>
    <scope>NUCLEOTIDE SEQUENCE</scope>
    <source>
        <strain evidence="6">MSK.22.92</strain>
    </source>
</reference>
<evidence type="ECO:0000313" key="26">
    <source>
        <dbReference type="EMBL" id="RHI25491.1"/>
    </source>
</evidence>
<reference evidence="56 57" key="5">
    <citation type="journal article" date="2019" name="Nat. Med.">
        <title>A library of human gut bacterial isolates paired with longitudinal multiomics data enables mechanistic microbiome research.</title>
        <authorList>
            <person name="Poyet M."/>
            <person name="Groussin M."/>
            <person name="Gibbons S.M."/>
            <person name="Avila-Pacheco J."/>
            <person name="Jiang X."/>
            <person name="Kearney S.M."/>
            <person name="Perrotta A.R."/>
            <person name="Berdy B."/>
            <person name="Zhao S."/>
            <person name="Lieberman T.D."/>
            <person name="Swanson P.K."/>
            <person name="Smith M."/>
            <person name="Roesemann S."/>
            <person name="Alexander J.E."/>
            <person name="Rich S.A."/>
            <person name="Livny J."/>
            <person name="Vlamakis H."/>
            <person name="Clish C."/>
            <person name="Bullock K."/>
            <person name="Deik A."/>
            <person name="Scott J."/>
            <person name="Pierce K.A."/>
            <person name="Xavier R.J."/>
            <person name="Alm E.J."/>
        </authorList>
    </citation>
    <scope>NUCLEOTIDE SEQUENCE [LARGE SCALE GENOMIC DNA]</scope>
    <source>
        <strain evidence="8 57">BIOML-A11</strain>
        <strain evidence="9 56">BIOML-A5</strain>
    </source>
</reference>
<proteinExistence type="predicted"/>
<evidence type="ECO:0000313" key="53">
    <source>
        <dbReference type="Proteomes" id="UP000286581"/>
    </source>
</evidence>
<dbReference type="EMBL" id="QRKN01000001">
    <property type="protein sequence ID" value="RHI25491.1"/>
    <property type="molecule type" value="Genomic_DNA"/>
</dbReference>
<evidence type="ECO:0000313" key="47">
    <source>
        <dbReference type="Proteomes" id="UP000285209"/>
    </source>
</evidence>
<evidence type="ECO:0000313" key="30">
    <source>
        <dbReference type="EMBL" id="TYL58952.1"/>
    </source>
</evidence>
<dbReference type="EMBL" id="JAAIMP010000002">
    <property type="protein sequence ID" value="NSC76108.1"/>
    <property type="molecule type" value="Genomic_DNA"/>
</dbReference>
<evidence type="ECO:0000313" key="4">
    <source>
        <dbReference type="EMBL" id="MCB6936850.1"/>
    </source>
</evidence>
<reference evidence="11 35" key="1">
    <citation type="submission" date="2014-09" db="EMBL/GenBank/DDBJ databases">
        <title>Butyrate-producing bacteria isolated from human gut.</title>
        <authorList>
            <person name="Zhang Q."/>
            <person name="Zhao L."/>
        </authorList>
    </citation>
    <scope>NUCLEOTIDE SEQUENCE [LARGE SCALE GENOMIC DNA]</scope>
    <source>
        <strain evidence="11 35">R22</strain>
    </source>
</reference>
<evidence type="ECO:0000313" key="23">
    <source>
        <dbReference type="EMBL" id="RHC41458.1"/>
    </source>
</evidence>
<keyword evidence="32" id="KW-1185">Reference proteome</keyword>
<evidence type="ECO:0000313" key="21">
    <source>
        <dbReference type="EMBL" id="RGZ76917.1"/>
    </source>
</evidence>
<dbReference type="EMBL" id="JAJCJK010000001">
    <property type="protein sequence ID" value="MCB6936850.1"/>
    <property type="molecule type" value="Genomic_DNA"/>
</dbReference>
<dbReference type="Proteomes" id="UP000049472">
    <property type="component" value="Unassembled WGS sequence"/>
</dbReference>
<dbReference type="EMBL" id="VSTG01000004">
    <property type="protein sequence ID" value="TYL58952.1"/>
    <property type="molecule type" value="Genomic_DNA"/>
</dbReference>
<dbReference type="EMBL" id="QSAZ01000002">
    <property type="protein sequence ID" value="RGW88900.1"/>
    <property type="molecule type" value="Genomic_DNA"/>
</dbReference>
<dbReference type="EMBL" id="JRFS01000002">
    <property type="protein sequence ID" value="PWE84872.1"/>
    <property type="molecule type" value="Genomic_DNA"/>
</dbReference>
<dbReference type="Proteomes" id="UP000266066">
    <property type="component" value="Unassembled WGS sequence"/>
</dbReference>
<evidence type="ECO:0000313" key="35">
    <source>
        <dbReference type="Proteomes" id="UP000245905"/>
    </source>
</evidence>
<dbReference type="EMBL" id="CVRQ01000018">
    <property type="protein sequence ID" value="CRL37034.1"/>
    <property type="molecule type" value="Genomic_DNA"/>
</dbReference>
<dbReference type="EMBL" id="QSEN01000001">
    <property type="protein sequence ID" value="RGZ76917.1"/>
    <property type="molecule type" value="Genomic_DNA"/>
</dbReference>
<dbReference type="Proteomes" id="UP000283765">
    <property type="component" value="Unassembled WGS sequence"/>
</dbReference>
<dbReference type="EMBL" id="QSTP01000005">
    <property type="protein sequence ID" value="RGM72262.1"/>
    <property type="molecule type" value="Genomic_DNA"/>
</dbReference>
<evidence type="ECO:0000313" key="1">
    <source>
        <dbReference type="EMBL" id="CRL37034.1"/>
    </source>
</evidence>
<evidence type="ECO:0000313" key="28">
    <source>
        <dbReference type="EMBL" id="RHL31155.1"/>
    </source>
</evidence>
<evidence type="ECO:0000313" key="50">
    <source>
        <dbReference type="Proteomes" id="UP000286104"/>
    </source>
</evidence>
<dbReference type="EMBL" id="QSQP01000010">
    <property type="protein sequence ID" value="RGK42545.1"/>
    <property type="molecule type" value="Genomic_DNA"/>
</dbReference>
<evidence type="ECO:0000313" key="48">
    <source>
        <dbReference type="Proteomes" id="UP000285290"/>
    </source>
</evidence>
<evidence type="ECO:0000313" key="36">
    <source>
        <dbReference type="Proteomes" id="UP000260717"/>
    </source>
</evidence>
<evidence type="ECO:0000313" key="29">
    <source>
        <dbReference type="EMBL" id="RHL82774.1"/>
    </source>
</evidence>
<evidence type="ECO:0000313" key="42">
    <source>
        <dbReference type="Proteomes" id="UP000283431"/>
    </source>
</evidence>
<evidence type="ECO:0000313" key="49">
    <source>
        <dbReference type="Proteomes" id="UP000285865"/>
    </source>
</evidence>
<dbReference type="Proteomes" id="UP000286104">
    <property type="component" value="Unassembled WGS sequence"/>
</dbReference>
<dbReference type="EMBL" id="QSKC01000017">
    <property type="protein sequence ID" value="RHE31008.1"/>
    <property type="molecule type" value="Genomic_DNA"/>
</dbReference>
<evidence type="ECO:0000313" key="33">
    <source>
        <dbReference type="Proteomes" id="UP000095384"/>
    </source>
</evidence>
<dbReference type="Proteomes" id="UP000283297">
    <property type="component" value="Unassembled WGS sequence"/>
</dbReference>
<dbReference type="OMA" id="DEGECYI"/>
<evidence type="ECO:0000313" key="10">
    <source>
        <dbReference type="EMBL" id="NSC76108.1"/>
    </source>
</evidence>
<dbReference type="Proteomes" id="UP000261052">
    <property type="component" value="Unassembled WGS sequence"/>
</dbReference>
<gene>
    <name evidence="29" type="ORF">DW001_02040</name>
    <name evidence="28" type="ORF">DW028_01690</name>
    <name evidence="27" type="ORF">DW038_00780</name>
    <name evidence="26" type="ORF">DW172_02010</name>
    <name evidence="25" type="ORF">DW753_12065</name>
    <name evidence="24" type="ORF">DW775_02265</name>
    <name evidence="23" type="ORF">DW848_03145</name>
    <name evidence="22" type="ORF">DW948_01440</name>
    <name evidence="21" type="ORF">DW975_00755</name>
    <name evidence="19" type="ORF">DWV45_01815</name>
    <name evidence="18" type="ORF">DWV78_01540</name>
    <name evidence="17" type="ORF">DWW89_08295</name>
    <name evidence="16" type="ORF">DWX06_01590</name>
    <name evidence="15" type="ORF">DWY38_00985</name>
    <name evidence="20" type="ORF">DXA03_01480</name>
    <name evidence="14" type="ORF">DXB99_06945</name>
    <name evidence="13" type="ORF">DXC13_09725</name>
    <name evidence="12" type="ORF">DXD13_09105</name>
    <name evidence="2" type="ORF">ERS852417_00173</name>
    <name evidence="3" type="ORF">ERS852497_01715</name>
    <name evidence="31" type="ORF">FYL31_01290</name>
    <name evidence="30" type="ORF">FYL37_04345</name>
    <name evidence="10" type="ORF">G4312_02125</name>
    <name evidence="8" type="ORF">GKE07_00765</name>
    <name evidence="9" type="ORF">GKE44_00610</name>
    <name evidence="11" type="ORF">LD38_01985</name>
    <name evidence="4" type="ORF">LIZ56_00250</name>
    <name evidence="5" type="ORF">LIZ82_01580</name>
    <name evidence="6" type="ORF">LK487_01875</name>
    <name evidence="7" type="ORF">PNE45_05465</name>
    <name evidence="1" type="ORF">T1815_14871</name>
</gene>
<dbReference type="Proteomes" id="UP001197741">
    <property type="component" value="Unassembled WGS sequence"/>
</dbReference>
<evidence type="ECO:0000313" key="17">
    <source>
        <dbReference type="EMBL" id="RGU24966.1"/>
    </source>
</evidence>
<dbReference type="EMBL" id="QSHU01000002">
    <property type="protein sequence ID" value="RHC41458.1"/>
    <property type="molecule type" value="Genomic_DNA"/>
</dbReference>
<evidence type="ECO:0000313" key="40">
    <source>
        <dbReference type="Proteomes" id="UP000266698"/>
    </source>
</evidence>
<dbReference type="EMBL" id="QSFB01000001">
    <property type="protein sequence ID" value="RHA16616.1"/>
    <property type="molecule type" value="Genomic_DNA"/>
</dbReference>
<dbReference type="Pfam" id="PF06949">
    <property type="entry name" value="DUF1292"/>
    <property type="match status" value="1"/>
</dbReference>
<evidence type="ECO:0000313" key="24">
    <source>
        <dbReference type="EMBL" id="RHD97454.1"/>
    </source>
</evidence>
<dbReference type="EMBL" id="WKQP01000001">
    <property type="protein sequence ID" value="MSC58767.1"/>
    <property type="molecule type" value="Genomic_DNA"/>
</dbReference>
<reference evidence="7" key="12">
    <citation type="submission" date="2023-01" db="EMBL/GenBank/DDBJ databases">
        <title>Human gut microbiome strain richness.</title>
        <authorList>
            <person name="Chen-Liaw A."/>
        </authorList>
    </citation>
    <scope>NUCLEOTIDE SEQUENCE</scope>
    <source>
        <strain evidence="7">1001283st1_D2_1001283B150209_150212</strain>
    </source>
</reference>
<dbReference type="Proteomes" id="UP000095602">
    <property type="component" value="Unassembled WGS sequence"/>
</dbReference>
<evidence type="ECO:0000313" key="18">
    <source>
        <dbReference type="EMBL" id="RGW41507.1"/>
    </source>
</evidence>